<dbReference type="GO" id="GO:0000271">
    <property type="term" value="P:polysaccharide biosynthetic process"/>
    <property type="evidence" value="ECO:0007669"/>
    <property type="project" value="TreeGrafter"/>
</dbReference>
<feature type="transmembrane region" description="Helical" evidence="1">
    <location>
        <begin position="213"/>
        <end position="231"/>
    </location>
</feature>
<dbReference type="PANTHER" id="PTHR23028">
    <property type="entry name" value="ACETYLTRANSFERASE"/>
    <property type="match status" value="1"/>
</dbReference>
<feature type="transmembrane region" description="Helical" evidence="1">
    <location>
        <begin position="183"/>
        <end position="201"/>
    </location>
</feature>
<evidence type="ECO:0000313" key="4">
    <source>
        <dbReference type="Proteomes" id="UP000528964"/>
    </source>
</evidence>
<keyword evidence="4" id="KW-1185">Reference proteome</keyword>
<keyword evidence="1" id="KW-0812">Transmembrane</keyword>
<dbReference type="InterPro" id="IPR050879">
    <property type="entry name" value="Acyltransferase_3"/>
</dbReference>
<dbReference type="AlphaFoldDB" id="A0A7W6D107"/>
<feature type="domain" description="Acyltransferase 3" evidence="2">
    <location>
        <begin position="17"/>
        <end position="328"/>
    </location>
</feature>
<gene>
    <name evidence="3" type="ORF">GGR24_000705</name>
</gene>
<evidence type="ECO:0000256" key="1">
    <source>
        <dbReference type="SAM" id="Phobius"/>
    </source>
</evidence>
<feature type="transmembrane region" description="Helical" evidence="1">
    <location>
        <begin position="46"/>
        <end position="69"/>
    </location>
</feature>
<organism evidence="3 4">
    <name type="scientific">Hansschlegelia beijingensis</name>
    <dbReference type="NCBI Taxonomy" id="1133344"/>
    <lineage>
        <taxon>Bacteria</taxon>
        <taxon>Pseudomonadati</taxon>
        <taxon>Pseudomonadota</taxon>
        <taxon>Alphaproteobacteria</taxon>
        <taxon>Hyphomicrobiales</taxon>
        <taxon>Methylopilaceae</taxon>
        <taxon>Hansschlegelia</taxon>
    </lineage>
</organism>
<proteinExistence type="predicted"/>
<accession>A0A7W6D107</accession>
<keyword evidence="1" id="KW-0472">Membrane</keyword>
<dbReference type="GO" id="GO:0016020">
    <property type="term" value="C:membrane"/>
    <property type="evidence" value="ECO:0007669"/>
    <property type="project" value="TreeGrafter"/>
</dbReference>
<feature type="transmembrane region" description="Helical" evidence="1">
    <location>
        <begin position="312"/>
        <end position="335"/>
    </location>
</feature>
<dbReference type="RefSeq" id="WP_183393890.1">
    <property type="nucleotide sequence ID" value="NZ_JACIDR010000001.1"/>
</dbReference>
<dbReference type="PANTHER" id="PTHR23028:SF53">
    <property type="entry name" value="ACYL_TRANSF_3 DOMAIN-CONTAINING PROTEIN"/>
    <property type="match status" value="1"/>
</dbReference>
<sequence>MPATLDECFQRETNDLAAVRLLAATAVLYCHAWVVTTPGIETADFFHIFGFSPDFQGVHAFFILSGMLVTRSLMRRQDGLRFVVSRLIRYLPPIFVAALFATIVLGPLVTTLTLRDYFSLDLLRFILVVTTLYDVNATLPGVFMESPQPGILFVPLWTVHYQLVFEVTLVAIWALGLLRWRRLALAGLALTAVVNLGWFWNGETYAYLGSLHHMVRFTTAFGIGVVLSLYADRVPVSNRILLVIVVLTAPLAYSHVAALAGLILIAYATLCIGFLGGRLTAALAQLGAWSYGFYIWGYMIEQFIADAAPEWSAIQVFLAALPLALAAGALSANYVERPLGRFISPLTAAIRRRLAIA</sequence>
<name>A0A7W6D107_9HYPH</name>
<dbReference type="EMBL" id="JACIDR010000001">
    <property type="protein sequence ID" value="MBB3972072.1"/>
    <property type="molecule type" value="Genomic_DNA"/>
</dbReference>
<dbReference type="InterPro" id="IPR002656">
    <property type="entry name" value="Acyl_transf_3_dom"/>
</dbReference>
<protein>
    <submittedName>
        <fullName evidence="3">Peptidoglycan/LPS O-acetylase OafA/YrhL</fullName>
    </submittedName>
</protein>
<evidence type="ECO:0000259" key="2">
    <source>
        <dbReference type="Pfam" id="PF01757"/>
    </source>
</evidence>
<evidence type="ECO:0000313" key="3">
    <source>
        <dbReference type="EMBL" id="MBB3972072.1"/>
    </source>
</evidence>
<reference evidence="3 4" key="1">
    <citation type="submission" date="2020-08" db="EMBL/GenBank/DDBJ databases">
        <title>Genomic Encyclopedia of Type Strains, Phase IV (KMG-IV): sequencing the most valuable type-strain genomes for metagenomic binning, comparative biology and taxonomic classification.</title>
        <authorList>
            <person name="Goeker M."/>
        </authorList>
    </citation>
    <scope>NUCLEOTIDE SEQUENCE [LARGE SCALE GENOMIC DNA]</scope>
    <source>
        <strain evidence="3 4">DSM 25481</strain>
    </source>
</reference>
<feature type="transmembrane region" description="Helical" evidence="1">
    <location>
        <begin position="90"/>
        <end position="110"/>
    </location>
</feature>
<feature type="transmembrane region" description="Helical" evidence="1">
    <location>
        <begin position="151"/>
        <end position="177"/>
    </location>
</feature>
<comment type="caution">
    <text evidence="3">The sequence shown here is derived from an EMBL/GenBank/DDBJ whole genome shotgun (WGS) entry which is preliminary data.</text>
</comment>
<feature type="transmembrane region" description="Helical" evidence="1">
    <location>
        <begin position="21"/>
        <end position="40"/>
    </location>
</feature>
<feature type="transmembrane region" description="Helical" evidence="1">
    <location>
        <begin position="251"/>
        <end position="275"/>
    </location>
</feature>
<keyword evidence="1" id="KW-1133">Transmembrane helix</keyword>
<dbReference type="Pfam" id="PF01757">
    <property type="entry name" value="Acyl_transf_3"/>
    <property type="match status" value="1"/>
</dbReference>
<dbReference type="GO" id="GO:0016747">
    <property type="term" value="F:acyltransferase activity, transferring groups other than amino-acyl groups"/>
    <property type="evidence" value="ECO:0007669"/>
    <property type="project" value="InterPro"/>
</dbReference>
<feature type="transmembrane region" description="Helical" evidence="1">
    <location>
        <begin position="282"/>
        <end position="300"/>
    </location>
</feature>
<dbReference type="Proteomes" id="UP000528964">
    <property type="component" value="Unassembled WGS sequence"/>
</dbReference>